<dbReference type="AlphaFoldDB" id="A0A8J3FCF8"/>
<reference evidence="2" key="2">
    <citation type="submission" date="2020-09" db="EMBL/GenBank/DDBJ databases">
        <authorList>
            <person name="Sun Q."/>
            <person name="Ohkuma M."/>
        </authorList>
    </citation>
    <scope>NUCLEOTIDE SEQUENCE</scope>
    <source>
        <strain evidence="2">JCM 3090</strain>
    </source>
</reference>
<sequence>MELATARLLLRDLLPTDRAAVRALADDADVMRYIDWAPHSPDDPDGFLAAAAAAAAAAAPRTRYALAAADRPGGAFVGYVELAVTSAEHRRAEIGYALARPHWGRGYATEAAAALLGYAFTALGLRKVTATCDPANAASRRILEAVGMQREGYLRDHCLLHGEWRDRLLYAALAPTPDPAP</sequence>
<dbReference type="GO" id="GO:1990189">
    <property type="term" value="F:protein N-terminal-serine acetyltransferase activity"/>
    <property type="evidence" value="ECO:0007669"/>
    <property type="project" value="TreeGrafter"/>
</dbReference>
<dbReference type="InterPro" id="IPR051908">
    <property type="entry name" value="Ribosomal_N-acetyltransferase"/>
</dbReference>
<dbReference type="SUPFAM" id="SSF55729">
    <property type="entry name" value="Acyl-CoA N-acyltransferases (Nat)"/>
    <property type="match status" value="1"/>
</dbReference>
<dbReference type="InterPro" id="IPR000182">
    <property type="entry name" value="GNAT_dom"/>
</dbReference>
<name>A0A8J3FCF8_9ACTN</name>
<evidence type="ECO:0000259" key="1">
    <source>
        <dbReference type="PROSITE" id="PS51186"/>
    </source>
</evidence>
<reference evidence="2" key="1">
    <citation type="journal article" date="2014" name="Int. J. Syst. Evol. Microbiol.">
        <title>Complete genome sequence of Corynebacterium casei LMG S-19264T (=DSM 44701T), isolated from a smear-ripened cheese.</title>
        <authorList>
            <consortium name="US DOE Joint Genome Institute (JGI-PGF)"/>
            <person name="Walter F."/>
            <person name="Albersmeier A."/>
            <person name="Kalinowski J."/>
            <person name="Ruckert C."/>
        </authorList>
    </citation>
    <scope>NUCLEOTIDE SEQUENCE</scope>
    <source>
        <strain evidence="2">JCM 3090</strain>
    </source>
</reference>
<protein>
    <submittedName>
        <fullName evidence="2">N-acetyltransferase</fullName>
    </submittedName>
</protein>
<dbReference type="InterPro" id="IPR016181">
    <property type="entry name" value="Acyl_CoA_acyltransferase"/>
</dbReference>
<organism evidence="2 3">
    <name type="scientific">Pilimelia anulata</name>
    <dbReference type="NCBI Taxonomy" id="53371"/>
    <lineage>
        <taxon>Bacteria</taxon>
        <taxon>Bacillati</taxon>
        <taxon>Actinomycetota</taxon>
        <taxon>Actinomycetes</taxon>
        <taxon>Micromonosporales</taxon>
        <taxon>Micromonosporaceae</taxon>
        <taxon>Pilimelia</taxon>
    </lineage>
</organism>
<evidence type="ECO:0000313" key="2">
    <source>
        <dbReference type="EMBL" id="GGK08233.1"/>
    </source>
</evidence>
<comment type="caution">
    <text evidence="2">The sequence shown here is derived from an EMBL/GenBank/DDBJ whole genome shotgun (WGS) entry which is preliminary data.</text>
</comment>
<dbReference type="EMBL" id="BMQB01000012">
    <property type="protein sequence ID" value="GGK08233.1"/>
    <property type="molecule type" value="Genomic_DNA"/>
</dbReference>
<dbReference type="PANTHER" id="PTHR43441">
    <property type="entry name" value="RIBOSOMAL-PROTEIN-SERINE ACETYLTRANSFERASE"/>
    <property type="match status" value="1"/>
</dbReference>
<evidence type="ECO:0000313" key="3">
    <source>
        <dbReference type="Proteomes" id="UP000649739"/>
    </source>
</evidence>
<dbReference type="RefSeq" id="WP_189171990.1">
    <property type="nucleotide sequence ID" value="NZ_BMQB01000012.1"/>
</dbReference>
<dbReference type="PROSITE" id="PS51186">
    <property type="entry name" value="GNAT"/>
    <property type="match status" value="1"/>
</dbReference>
<dbReference type="Gene3D" id="3.40.630.30">
    <property type="match status" value="1"/>
</dbReference>
<proteinExistence type="predicted"/>
<gene>
    <name evidence="2" type="ORF">GCM10010123_42700</name>
</gene>
<dbReference type="Pfam" id="PF13302">
    <property type="entry name" value="Acetyltransf_3"/>
    <property type="match status" value="1"/>
</dbReference>
<dbReference type="GO" id="GO:0008999">
    <property type="term" value="F:protein-N-terminal-alanine acetyltransferase activity"/>
    <property type="evidence" value="ECO:0007669"/>
    <property type="project" value="TreeGrafter"/>
</dbReference>
<accession>A0A8J3FCF8</accession>
<dbReference type="GO" id="GO:0005737">
    <property type="term" value="C:cytoplasm"/>
    <property type="evidence" value="ECO:0007669"/>
    <property type="project" value="TreeGrafter"/>
</dbReference>
<dbReference type="PANTHER" id="PTHR43441:SF11">
    <property type="entry name" value="RIBOSOMAL-PROTEIN-SERINE ACETYLTRANSFERASE"/>
    <property type="match status" value="1"/>
</dbReference>
<dbReference type="Proteomes" id="UP000649739">
    <property type="component" value="Unassembled WGS sequence"/>
</dbReference>
<keyword evidence="3" id="KW-1185">Reference proteome</keyword>
<feature type="domain" description="N-acetyltransferase" evidence="1">
    <location>
        <begin position="8"/>
        <end position="169"/>
    </location>
</feature>